<organism evidence="7 8">
    <name type="scientific">Kineosphaera limosa NBRC 100340</name>
    <dbReference type="NCBI Taxonomy" id="1184609"/>
    <lineage>
        <taxon>Bacteria</taxon>
        <taxon>Bacillati</taxon>
        <taxon>Actinomycetota</taxon>
        <taxon>Actinomycetes</taxon>
        <taxon>Micrococcales</taxon>
        <taxon>Dermatophilaceae</taxon>
        <taxon>Kineosphaera</taxon>
    </lineage>
</organism>
<dbReference type="Proteomes" id="UP000008366">
    <property type="component" value="Unassembled WGS sequence"/>
</dbReference>
<gene>
    <name evidence="7" type="ORF">KILIM_036_00060</name>
</gene>
<dbReference type="CDD" id="cd13585">
    <property type="entry name" value="PBP2_TMBP_like"/>
    <property type="match status" value="1"/>
</dbReference>
<evidence type="ECO:0000256" key="4">
    <source>
        <dbReference type="ARBA" id="ARBA00023139"/>
    </source>
</evidence>
<evidence type="ECO:0000256" key="6">
    <source>
        <dbReference type="SAM" id="SignalP"/>
    </source>
</evidence>
<evidence type="ECO:0000256" key="3">
    <source>
        <dbReference type="ARBA" id="ARBA00023136"/>
    </source>
</evidence>
<evidence type="ECO:0000256" key="5">
    <source>
        <dbReference type="ARBA" id="ARBA00023288"/>
    </source>
</evidence>
<evidence type="ECO:0000256" key="2">
    <source>
        <dbReference type="ARBA" id="ARBA00022729"/>
    </source>
</evidence>
<keyword evidence="5" id="KW-0449">Lipoprotein</keyword>
<dbReference type="PANTHER" id="PTHR43649">
    <property type="entry name" value="ARABINOSE-BINDING PROTEIN-RELATED"/>
    <property type="match status" value="1"/>
</dbReference>
<dbReference type="SUPFAM" id="SSF53850">
    <property type="entry name" value="Periplasmic binding protein-like II"/>
    <property type="match status" value="1"/>
</dbReference>
<feature type="signal peptide" evidence="6">
    <location>
        <begin position="1"/>
        <end position="23"/>
    </location>
</feature>
<protein>
    <submittedName>
        <fullName evidence="7">Putative sugar ABC transporter substrate-binding protein</fullName>
    </submittedName>
</protein>
<keyword evidence="1" id="KW-1003">Cell membrane</keyword>
<dbReference type="PROSITE" id="PS51257">
    <property type="entry name" value="PROKAR_LIPOPROTEIN"/>
    <property type="match status" value="1"/>
</dbReference>
<dbReference type="RefSeq" id="WP_006592911.1">
    <property type="nucleotide sequence ID" value="NZ_BAHD01000036.1"/>
</dbReference>
<dbReference type="AlphaFoldDB" id="K6XC58"/>
<dbReference type="STRING" id="1184609.KILIM_036_00060"/>
<sequence length="438" mass="46827">MSTWRKGAAPAAALMAIAVGLSACGSSPAGGSTAQADDAKGEVVFWSFVKGSDSVAEAFAKAHPDIKVRFETQAGGPDYYAKLSNAVKSGAVPDVAVAEYTRLPEIVSLGAAQDLTEASGELVEKTFPESIRSLVTLGGKTWGVPRDAAPMMYYYRKDIFDKHGLTPAKTWDEYKTLTTKVKELEPKSRAGVFLTGDANILTDLSWQAGARWFDTEGESWKVGIDSEPTKKVAAYWQDLVSEKLVNTYPLYVDEFWQSVQKNETVGYVCASWCAGGLQSTVPDQSGKWAVAELPTRDGKPASAMWGGSSFIVPKGAKNPAAANKFIQWITTDPEGIAAWYGSGTSSMFPASPELLDVAKKSFPTEYFGGQDIFAVGKSSYDAVSPDWSWGPTMSVTDKAIIDRLGQVSTGSGNLPGIVADVQAETVRAMQSRGLTVAN</sequence>
<dbReference type="Pfam" id="PF01547">
    <property type="entry name" value="SBP_bac_1"/>
    <property type="match status" value="1"/>
</dbReference>
<accession>K6XC58</accession>
<reference evidence="7 8" key="1">
    <citation type="submission" date="2012-08" db="EMBL/GenBank/DDBJ databases">
        <title>Whole genome shotgun sequence of Kineosphaera limosa NBRC 100340.</title>
        <authorList>
            <person name="Yoshida I."/>
            <person name="Isaki S."/>
            <person name="Hosoyama A."/>
            <person name="Tsuchikane K."/>
            <person name="Katsumata H."/>
            <person name="Ando Y."/>
            <person name="Ohji S."/>
            <person name="Hamada M."/>
            <person name="Tamura T."/>
            <person name="Yamazoe A."/>
            <person name="Yamazaki S."/>
            <person name="Fujita N."/>
        </authorList>
    </citation>
    <scope>NUCLEOTIDE SEQUENCE [LARGE SCALE GENOMIC DNA]</scope>
    <source>
        <strain evidence="7 8">NBRC 100340</strain>
    </source>
</reference>
<evidence type="ECO:0000256" key="1">
    <source>
        <dbReference type="ARBA" id="ARBA00022475"/>
    </source>
</evidence>
<proteinExistence type="predicted"/>
<dbReference type="OrthoDB" id="2515046at2"/>
<dbReference type="PANTHER" id="PTHR43649:SF33">
    <property type="entry name" value="POLYGALACTURONAN_RHAMNOGALACTURONAN-BINDING PROTEIN YTCQ"/>
    <property type="match status" value="1"/>
</dbReference>
<dbReference type="EMBL" id="BAHD01000036">
    <property type="protein sequence ID" value="GAB96379.1"/>
    <property type="molecule type" value="Genomic_DNA"/>
</dbReference>
<dbReference type="InterPro" id="IPR050490">
    <property type="entry name" value="Bact_solute-bd_prot1"/>
</dbReference>
<comment type="caution">
    <text evidence="7">The sequence shown here is derived from an EMBL/GenBank/DDBJ whole genome shotgun (WGS) entry which is preliminary data.</text>
</comment>
<evidence type="ECO:0000313" key="7">
    <source>
        <dbReference type="EMBL" id="GAB96379.1"/>
    </source>
</evidence>
<keyword evidence="3" id="KW-0472">Membrane</keyword>
<keyword evidence="4" id="KW-0564">Palmitate</keyword>
<dbReference type="Gene3D" id="3.40.190.10">
    <property type="entry name" value="Periplasmic binding protein-like II"/>
    <property type="match status" value="1"/>
</dbReference>
<dbReference type="InterPro" id="IPR006059">
    <property type="entry name" value="SBP"/>
</dbReference>
<feature type="chain" id="PRO_5038519872" evidence="6">
    <location>
        <begin position="24"/>
        <end position="438"/>
    </location>
</feature>
<dbReference type="eggNOG" id="COG1653">
    <property type="taxonomic scope" value="Bacteria"/>
</dbReference>
<keyword evidence="8" id="KW-1185">Reference proteome</keyword>
<evidence type="ECO:0000313" key="8">
    <source>
        <dbReference type="Proteomes" id="UP000008366"/>
    </source>
</evidence>
<keyword evidence="2 6" id="KW-0732">Signal</keyword>
<name>K6XC58_9MICO</name>